<dbReference type="GO" id="GO:0009099">
    <property type="term" value="P:L-valine biosynthetic process"/>
    <property type="evidence" value="ECO:0007669"/>
    <property type="project" value="UniProtKB-UniPathway"/>
</dbReference>
<dbReference type="FunFam" id="3.40.50.970:FF:000016">
    <property type="entry name" value="Acetolactate synthase"/>
    <property type="match status" value="1"/>
</dbReference>
<comment type="pathway">
    <text evidence="2 14">Amino-acid biosynthesis; L-valine biosynthesis; L-valine from pyruvate: step 1/4.</text>
</comment>
<dbReference type="InterPro" id="IPR029061">
    <property type="entry name" value="THDP-binding"/>
</dbReference>
<keyword evidence="7 14" id="KW-0808">Transferase</keyword>
<dbReference type="Pfam" id="PF00205">
    <property type="entry name" value="TPP_enzyme_M"/>
    <property type="match status" value="1"/>
</dbReference>
<dbReference type="AlphaFoldDB" id="A0A6L8MIX3"/>
<comment type="cofactor">
    <cofactor evidence="14">
        <name>Mg(2+)</name>
        <dbReference type="ChEBI" id="CHEBI:18420"/>
    </cofactor>
    <text evidence="14">Binds 1 Mg(2+) ion per subunit.</text>
</comment>
<evidence type="ECO:0000256" key="7">
    <source>
        <dbReference type="ARBA" id="ARBA00022679"/>
    </source>
</evidence>
<dbReference type="GO" id="GO:0050660">
    <property type="term" value="F:flavin adenine dinucleotide binding"/>
    <property type="evidence" value="ECO:0007669"/>
    <property type="project" value="InterPro"/>
</dbReference>
<dbReference type="EMBL" id="WWCO01000012">
    <property type="protein sequence ID" value="MYM36101.1"/>
    <property type="molecule type" value="Genomic_DNA"/>
</dbReference>
<keyword evidence="20" id="KW-1185">Reference proteome</keyword>
<comment type="catalytic activity">
    <reaction evidence="13 14">
        <text>2 pyruvate + H(+) = (2S)-2-acetolactate + CO2</text>
        <dbReference type="Rhea" id="RHEA:25249"/>
        <dbReference type="ChEBI" id="CHEBI:15361"/>
        <dbReference type="ChEBI" id="CHEBI:15378"/>
        <dbReference type="ChEBI" id="CHEBI:16526"/>
        <dbReference type="ChEBI" id="CHEBI:58476"/>
        <dbReference type="EC" id="2.2.1.6"/>
    </reaction>
</comment>
<evidence type="ECO:0000256" key="4">
    <source>
        <dbReference type="ARBA" id="ARBA00013145"/>
    </source>
</evidence>
<keyword evidence="8 14" id="KW-0479">Metal-binding</keyword>
<evidence type="ECO:0000256" key="1">
    <source>
        <dbReference type="ARBA" id="ARBA00004974"/>
    </source>
</evidence>
<keyword evidence="11 14" id="KW-0786">Thiamine pyrophosphate</keyword>
<dbReference type="InterPro" id="IPR045229">
    <property type="entry name" value="TPP_enz"/>
</dbReference>
<evidence type="ECO:0000256" key="11">
    <source>
        <dbReference type="ARBA" id="ARBA00023052"/>
    </source>
</evidence>
<dbReference type="EC" id="2.2.1.6" evidence="4 14"/>
<evidence type="ECO:0000256" key="13">
    <source>
        <dbReference type="ARBA" id="ARBA00048670"/>
    </source>
</evidence>
<dbReference type="RefSeq" id="WP_160991477.1">
    <property type="nucleotide sequence ID" value="NZ_WWCO01000012.1"/>
</dbReference>
<dbReference type="Pfam" id="PF02776">
    <property type="entry name" value="TPP_enzyme_N"/>
    <property type="match status" value="1"/>
</dbReference>
<evidence type="ECO:0000259" key="15">
    <source>
        <dbReference type="Pfam" id="PF00205"/>
    </source>
</evidence>
<dbReference type="Gene3D" id="3.40.50.1220">
    <property type="entry name" value="TPP-binding domain"/>
    <property type="match status" value="1"/>
</dbReference>
<keyword evidence="12 14" id="KW-0100">Branched-chain amino acid biosynthesis</keyword>
<evidence type="ECO:0000256" key="5">
    <source>
        <dbReference type="ARBA" id="ARBA00022605"/>
    </source>
</evidence>
<dbReference type="CDD" id="cd07035">
    <property type="entry name" value="TPP_PYR_POX_like"/>
    <property type="match status" value="1"/>
</dbReference>
<dbReference type="GO" id="GO:0003984">
    <property type="term" value="F:acetolactate synthase activity"/>
    <property type="evidence" value="ECO:0007669"/>
    <property type="project" value="UniProtKB-EC"/>
</dbReference>
<dbReference type="PANTHER" id="PTHR18968">
    <property type="entry name" value="THIAMINE PYROPHOSPHATE ENZYMES"/>
    <property type="match status" value="1"/>
</dbReference>
<dbReference type="GO" id="GO:0030976">
    <property type="term" value="F:thiamine pyrophosphate binding"/>
    <property type="evidence" value="ECO:0007669"/>
    <property type="project" value="UniProtKB-UniRule"/>
</dbReference>
<dbReference type="Gene3D" id="3.40.50.970">
    <property type="match status" value="2"/>
</dbReference>
<dbReference type="SUPFAM" id="SSF52518">
    <property type="entry name" value="Thiamin diphosphate-binding fold (THDP-binding)"/>
    <property type="match status" value="2"/>
</dbReference>
<dbReference type="SUPFAM" id="SSF52467">
    <property type="entry name" value="DHS-like NAD/FAD-binding domain"/>
    <property type="match status" value="1"/>
</dbReference>
<evidence type="ECO:0000256" key="14">
    <source>
        <dbReference type="RuleBase" id="RU003591"/>
    </source>
</evidence>
<evidence type="ECO:0000259" key="17">
    <source>
        <dbReference type="Pfam" id="PF02776"/>
    </source>
</evidence>
<comment type="caution">
    <text evidence="19">The sequence shown here is derived from an EMBL/GenBank/DDBJ whole genome shotgun (WGS) entry which is preliminary data.</text>
</comment>
<organism evidence="19 21">
    <name type="scientific">Duganella lactea</name>
    <dbReference type="NCBI Taxonomy" id="2692173"/>
    <lineage>
        <taxon>Bacteria</taxon>
        <taxon>Pseudomonadati</taxon>
        <taxon>Pseudomonadota</taxon>
        <taxon>Betaproteobacteria</taxon>
        <taxon>Burkholderiales</taxon>
        <taxon>Oxalobacteraceae</taxon>
        <taxon>Telluria group</taxon>
        <taxon>Duganella</taxon>
    </lineage>
</organism>
<dbReference type="PANTHER" id="PTHR18968:SF13">
    <property type="entry name" value="ACETOLACTATE SYNTHASE CATALYTIC SUBUNIT, MITOCHONDRIAL"/>
    <property type="match status" value="1"/>
</dbReference>
<dbReference type="UniPathway" id="UPA00047">
    <property type="reaction ID" value="UER00055"/>
</dbReference>
<proteinExistence type="inferred from homology"/>
<evidence type="ECO:0000256" key="10">
    <source>
        <dbReference type="ARBA" id="ARBA00022842"/>
    </source>
</evidence>
<gene>
    <name evidence="18" type="ORF">GTP38_17350</name>
    <name evidence="19" type="ORF">GTP44_13055</name>
</gene>
<feature type="domain" description="Thiamine pyrophosphate enzyme N-terminal TPP-binding" evidence="17">
    <location>
        <begin position="15"/>
        <end position="130"/>
    </location>
</feature>
<dbReference type="InterPro" id="IPR012000">
    <property type="entry name" value="Thiamin_PyroP_enz_cen_dom"/>
</dbReference>
<dbReference type="Proteomes" id="UP000449678">
    <property type="component" value="Unassembled WGS sequence"/>
</dbReference>
<feature type="domain" description="Thiamine pyrophosphate enzyme TPP-binding" evidence="16">
    <location>
        <begin position="403"/>
        <end position="550"/>
    </location>
</feature>
<comment type="similarity">
    <text evidence="3 14">Belongs to the TPP enzyme family.</text>
</comment>
<keyword evidence="10 14" id="KW-0460">Magnesium</keyword>
<comment type="pathway">
    <text evidence="1 14">Amino-acid biosynthesis; L-isoleucine biosynthesis; L-isoleucine from 2-oxobutanoate: step 1/4.</text>
</comment>
<sequence length="580" mass="63813">MNTEASSSQSSNQFTGAEILVRCLAEEGVEHVFGYPGGAVLYIYDAIFKQDKFQHVLVRHEQAAVHAADAYSRSSNKVGVALVTSGPGVTNAVTGLSTAYMDSIPMVVISGQVPSHAIGQDAFQECDTVGITRPVVKHNFLVKDVKDLAETVKKAFFIARTGRPGPVLVDIPKDISMHKTTFSYPKEVEMRSYKPVDKGHSGQIRKAVQLLLQAERPMIYTGGGVILANASPELNKLVDKLGFPVTNTLMGLGAYKASSENFVGMPGMHGTYEANMAMQHCDVLIAIGARFDDRVIGNPKHFASNPRKIIHVDIDPSSISKRVKVDIPIVGNVKDVLIEFLAQLDASDAKPNQPALKSWWKQIQEWRGRDCLKFAPSDLVIKPQSVVQKLWEVTKGDAFITSDVGQHQMWAAQYYPFDQPKRWVNSGGLGTMGVGLPYAMGVQMANPDATVACITGEGSIQMCIQELATCKQYHLTPKIIMLNNRFLGMVRQWQQIDYGSRYSESYMDSLPNFEKLAEAYGHVGMRIEKPGDVDGALRDAFAMKDKLVFMNFITDQSENVWPMVKAGKGLSEMLLGSEDL</sequence>
<dbReference type="Pfam" id="PF02775">
    <property type="entry name" value="TPP_enzyme_C"/>
    <property type="match status" value="1"/>
</dbReference>
<dbReference type="InterPro" id="IPR029035">
    <property type="entry name" value="DHS-like_NAD/FAD-binding_dom"/>
</dbReference>
<dbReference type="InterPro" id="IPR011766">
    <property type="entry name" value="TPP_enzyme_TPP-bd"/>
</dbReference>
<dbReference type="FunFam" id="3.40.50.1220:FF:000008">
    <property type="entry name" value="Acetolactate synthase"/>
    <property type="match status" value="1"/>
</dbReference>
<dbReference type="GO" id="GO:0009097">
    <property type="term" value="P:isoleucine biosynthetic process"/>
    <property type="evidence" value="ECO:0007669"/>
    <property type="project" value="UniProtKB-UniPathway"/>
</dbReference>
<dbReference type="FunFam" id="3.40.50.970:FF:000007">
    <property type="entry name" value="Acetolactate synthase"/>
    <property type="match status" value="1"/>
</dbReference>
<dbReference type="CDD" id="cd02015">
    <property type="entry name" value="TPP_AHAS"/>
    <property type="match status" value="1"/>
</dbReference>
<evidence type="ECO:0000259" key="16">
    <source>
        <dbReference type="Pfam" id="PF02775"/>
    </source>
</evidence>
<evidence type="ECO:0000256" key="8">
    <source>
        <dbReference type="ARBA" id="ARBA00022723"/>
    </source>
</evidence>
<evidence type="ECO:0000313" key="18">
    <source>
        <dbReference type="EMBL" id="MYM36101.1"/>
    </source>
</evidence>
<reference evidence="20 21" key="1">
    <citation type="submission" date="2019-12" db="EMBL/GenBank/DDBJ databases">
        <title>Novel species isolated from a subtropical stream in China.</title>
        <authorList>
            <person name="Lu H."/>
        </authorList>
    </citation>
    <scope>NUCLEOTIDE SEQUENCE [LARGE SCALE GENOMIC DNA]</scope>
    <source>
        <strain evidence="19 21">FT50W</strain>
        <strain evidence="18 20">FT94W</strain>
    </source>
</reference>
<protein>
    <recommendedName>
        <fullName evidence="4 14">Acetolactate synthase</fullName>
        <ecNumber evidence="4 14">2.2.1.6</ecNumber>
    </recommendedName>
</protein>
<dbReference type="InterPro" id="IPR012846">
    <property type="entry name" value="Acetolactate_synth_lsu"/>
</dbReference>
<dbReference type="InterPro" id="IPR012001">
    <property type="entry name" value="Thiamin_PyroP_enz_TPP-bd_dom"/>
</dbReference>
<accession>A0A6L8MIX3</accession>
<keyword evidence="5 14" id="KW-0028">Amino-acid biosynthesis</keyword>
<evidence type="ECO:0000313" key="20">
    <source>
        <dbReference type="Proteomes" id="UP000449678"/>
    </source>
</evidence>
<dbReference type="UniPathway" id="UPA00049">
    <property type="reaction ID" value="UER00059"/>
</dbReference>
<evidence type="ECO:0000256" key="12">
    <source>
        <dbReference type="ARBA" id="ARBA00023304"/>
    </source>
</evidence>
<evidence type="ECO:0000256" key="6">
    <source>
        <dbReference type="ARBA" id="ARBA00022630"/>
    </source>
</evidence>
<evidence type="ECO:0000256" key="3">
    <source>
        <dbReference type="ARBA" id="ARBA00007812"/>
    </source>
</evidence>
<comment type="cofactor">
    <cofactor evidence="14">
        <name>thiamine diphosphate</name>
        <dbReference type="ChEBI" id="CHEBI:58937"/>
    </cofactor>
    <text evidence="14">Binds 1 thiamine pyrophosphate per subunit.</text>
</comment>
<dbReference type="GO" id="GO:0005948">
    <property type="term" value="C:acetolactate synthase complex"/>
    <property type="evidence" value="ECO:0007669"/>
    <property type="project" value="TreeGrafter"/>
</dbReference>
<dbReference type="Proteomes" id="UP000474565">
    <property type="component" value="Unassembled WGS sequence"/>
</dbReference>
<dbReference type="GO" id="GO:0000287">
    <property type="term" value="F:magnesium ion binding"/>
    <property type="evidence" value="ECO:0007669"/>
    <property type="project" value="UniProtKB-UniRule"/>
</dbReference>
<dbReference type="EMBL" id="WWCP01000014">
    <property type="protein sequence ID" value="MYM82883.1"/>
    <property type="molecule type" value="Genomic_DNA"/>
</dbReference>
<name>A0A6L8MIX3_9BURK</name>
<evidence type="ECO:0000256" key="2">
    <source>
        <dbReference type="ARBA" id="ARBA00005025"/>
    </source>
</evidence>
<evidence type="ECO:0000313" key="19">
    <source>
        <dbReference type="EMBL" id="MYM82883.1"/>
    </source>
</evidence>
<evidence type="ECO:0000256" key="9">
    <source>
        <dbReference type="ARBA" id="ARBA00022827"/>
    </source>
</evidence>
<evidence type="ECO:0000313" key="21">
    <source>
        <dbReference type="Proteomes" id="UP000474565"/>
    </source>
</evidence>
<dbReference type="InterPro" id="IPR039368">
    <property type="entry name" value="AHAS_TPP"/>
</dbReference>
<keyword evidence="9" id="KW-0274">FAD</keyword>
<dbReference type="NCBIfam" id="TIGR00118">
    <property type="entry name" value="acolac_lg"/>
    <property type="match status" value="1"/>
</dbReference>
<feature type="domain" description="Thiamine pyrophosphate enzyme central" evidence="15">
    <location>
        <begin position="204"/>
        <end position="337"/>
    </location>
</feature>
<dbReference type="NCBIfam" id="NF005409">
    <property type="entry name" value="PRK06965.1"/>
    <property type="match status" value="1"/>
</dbReference>
<keyword evidence="6" id="KW-0285">Flavoprotein</keyword>